<evidence type="ECO:0000256" key="16">
    <source>
        <dbReference type="ARBA" id="ARBA00049334"/>
    </source>
</evidence>
<dbReference type="Gene3D" id="3.30.2020.30">
    <property type="match status" value="1"/>
</dbReference>
<comment type="cofactor">
    <cofactor evidence="1">
        <name>Fe(2+)</name>
        <dbReference type="ChEBI" id="CHEBI:29033"/>
    </cofactor>
</comment>
<comment type="pathway">
    <text evidence="3">Amine and polyamine biosynthesis; carnitine biosynthesis.</text>
</comment>
<dbReference type="GO" id="GO:0005739">
    <property type="term" value="C:mitochondrion"/>
    <property type="evidence" value="ECO:0007669"/>
    <property type="project" value="TreeGrafter"/>
</dbReference>
<feature type="domain" description="Gamma-butyrobetaine hydroxylase-like N-terminal" evidence="18">
    <location>
        <begin position="105"/>
        <end position="188"/>
    </location>
</feature>
<evidence type="ECO:0000256" key="2">
    <source>
        <dbReference type="ARBA" id="ARBA00001961"/>
    </source>
</evidence>
<evidence type="ECO:0000256" key="3">
    <source>
        <dbReference type="ARBA" id="ARBA00005022"/>
    </source>
</evidence>
<evidence type="ECO:0000256" key="1">
    <source>
        <dbReference type="ARBA" id="ARBA00001954"/>
    </source>
</evidence>
<keyword evidence="9" id="KW-0223">Dioxygenase</keyword>
<dbReference type="InterPro" id="IPR042098">
    <property type="entry name" value="TauD-like_sf"/>
</dbReference>
<dbReference type="PANTHER" id="PTHR10696:SF51">
    <property type="entry name" value="TRIMETHYLLYSINE DIOXYGENASE, MITOCHONDRIAL"/>
    <property type="match status" value="1"/>
</dbReference>
<dbReference type="SUPFAM" id="SSF51197">
    <property type="entry name" value="Clavaminate synthase-like"/>
    <property type="match status" value="1"/>
</dbReference>
<evidence type="ECO:0000259" key="18">
    <source>
        <dbReference type="Pfam" id="PF06155"/>
    </source>
</evidence>
<evidence type="ECO:0000313" key="19">
    <source>
        <dbReference type="EMBL" id="CAG5116383.1"/>
    </source>
</evidence>
<evidence type="ECO:0000313" key="20">
    <source>
        <dbReference type="Proteomes" id="UP000678393"/>
    </source>
</evidence>
<reference evidence="19" key="1">
    <citation type="submission" date="2021-04" db="EMBL/GenBank/DDBJ databases">
        <authorList>
            <consortium name="Molecular Ecology Group"/>
        </authorList>
    </citation>
    <scope>NUCLEOTIDE SEQUENCE</scope>
</reference>
<dbReference type="GO" id="GO:0050353">
    <property type="term" value="F:trimethyllysine dioxygenase activity"/>
    <property type="evidence" value="ECO:0007669"/>
    <property type="project" value="UniProtKB-EC"/>
</dbReference>
<evidence type="ECO:0000256" key="6">
    <source>
        <dbReference type="ARBA" id="ARBA00016835"/>
    </source>
</evidence>
<dbReference type="EC" id="1.14.11.8" evidence="5"/>
<dbReference type="PANTHER" id="PTHR10696">
    <property type="entry name" value="GAMMA-BUTYROBETAINE HYDROXYLASE-RELATED"/>
    <property type="match status" value="1"/>
</dbReference>
<dbReference type="GO" id="GO:0045329">
    <property type="term" value="P:carnitine biosynthetic process"/>
    <property type="evidence" value="ECO:0007669"/>
    <property type="project" value="UniProtKB-KW"/>
</dbReference>
<evidence type="ECO:0000256" key="5">
    <source>
        <dbReference type="ARBA" id="ARBA00012267"/>
    </source>
</evidence>
<dbReference type="Pfam" id="PF02668">
    <property type="entry name" value="TauD"/>
    <property type="match status" value="1"/>
</dbReference>
<dbReference type="NCBIfam" id="TIGR02410">
    <property type="entry name" value="carnitine_TMLD"/>
    <property type="match status" value="1"/>
</dbReference>
<organism evidence="19 20">
    <name type="scientific">Candidula unifasciata</name>
    <dbReference type="NCBI Taxonomy" id="100452"/>
    <lineage>
        <taxon>Eukaryota</taxon>
        <taxon>Metazoa</taxon>
        <taxon>Spiralia</taxon>
        <taxon>Lophotrochozoa</taxon>
        <taxon>Mollusca</taxon>
        <taxon>Gastropoda</taxon>
        <taxon>Heterobranchia</taxon>
        <taxon>Euthyneura</taxon>
        <taxon>Panpulmonata</taxon>
        <taxon>Eupulmonata</taxon>
        <taxon>Stylommatophora</taxon>
        <taxon>Helicina</taxon>
        <taxon>Helicoidea</taxon>
        <taxon>Geomitridae</taxon>
        <taxon>Candidula</taxon>
    </lineage>
</organism>
<dbReference type="AlphaFoldDB" id="A0A8S3YGP6"/>
<dbReference type="Proteomes" id="UP000678393">
    <property type="component" value="Unassembled WGS sequence"/>
</dbReference>
<comment type="caution">
    <text evidence="19">The sequence shown here is derived from an EMBL/GenBank/DDBJ whole genome shotgun (WGS) entry which is preliminary data.</text>
</comment>
<accession>A0A8S3YGP6</accession>
<dbReference type="FunFam" id="3.60.130.10:FF:000001">
    <property type="entry name" value="Trimethyllysine dioxygenase, mitochondrial"/>
    <property type="match status" value="1"/>
</dbReference>
<evidence type="ECO:0000256" key="8">
    <source>
        <dbReference type="ARBA" id="ARBA00022873"/>
    </source>
</evidence>
<evidence type="ECO:0000256" key="12">
    <source>
        <dbReference type="ARBA" id="ARBA00030363"/>
    </source>
</evidence>
<dbReference type="InterPro" id="IPR010376">
    <property type="entry name" value="GBBH-like_N"/>
</dbReference>
<dbReference type="GO" id="GO:0005506">
    <property type="term" value="F:iron ion binding"/>
    <property type="evidence" value="ECO:0007669"/>
    <property type="project" value="InterPro"/>
</dbReference>
<evidence type="ECO:0000256" key="11">
    <source>
        <dbReference type="ARBA" id="ARBA00023004"/>
    </source>
</evidence>
<evidence type="ECO:0000256" key="14">
    <source>
        <dbReference type="ARBA" id="ARBA00032283"/>
    </source>
</evidence>
<comment type="similarity">
    <text evidence="4">Belongs to the gamma-BBH/TMLD family.</text>
</comment>
<dbReference type="InterPro" id="IPR012776">
    <property type="entry name" value="Trimethyllysine_dOase"/>
</dbReference>
<keyword evidence="20" id="KW-1185">Reference proteome</keyword>
<sequence length="476" mass="53891">MRHTIRYPCIKLHQLSGSVGSQKRLSISCFKLTGLLVNKSSTNSLTNIQRHLTIIRVAVNCFNTRTVPLSNNFQAEVLKFHHFRENLLPSRSLHSHNTNSSYQIKQNNAERLLEITSGSLKLRVPFIWLRDHCRSEKYYNHKTFQKNVDFDLLNKDLTPARVDYLADNLGVAITWKDEHVSEFTFEFLLDNFYPGRSCHKTERLLWNRAVIESHGLPEVSFDHHVGLESGLKQSLVNLVKYGFTFVQGAPVSVEGTQEVAERVAPVFKTIFGKMWVFTADGSHNDTAYSTQHLGAHTDNTYLTSPAGIQVFQCFEHNGAGGETLLVDGFSALELLRTSDPTAFRLLCQTVIPHEYIESPSEVSPGYHLYTLGTVISTHPATGELLQIRYNPYDRAPLNTVRPDDVQAFYEAYSKLSGVIADPSNELWVKLKPGSVLLIDNWRVMHGRAAFEGRRIMGGCYLPRDEWLSKARLLAVL</sequence>
<dbReference type="OrthoDB" id="408743at2759"/>
<feature type="domain" description="TauD/TfdA-like" evidence="17">
    <location>
        <begin position="218"/>
        <end position="460"/>
    </location>
</feature>
<keyword evidence="11" id="KW-0408">Iron</keyword>
<keyword evidence="10" id="KW-0560">Oxidoreductase</keyword>
<evidence type="ECO:0000256" key="4">
    <source>
        <dbReference type="ARBA" id="ARBA00008654"/>
    </source>
</evidence>
<evidence type="ECO:0000256" key="15">
    <source>
        <dbReference type="ARBA" id="ARBA00046008"/>
    </source>
</evidence>
<dbReference type="InterPro" id="IPR050411">
    <property type="entry name" value="AlphaKG_dependent_hydroxylases"/>
</dbReference>
<evidence type="ECO:0000256" key="9">
    <source>
        <dbReference type="ARBA" id="ARBA00022964"/>
    </source>
</evidence>
<name>A0A8S3YGP6_9EUPU</name>
<keyword evidence="7" id="KW-0479">Metal-binding</keyword>
<evidence type="ECO:0000256" key="7">
    <source>
        <dbReference type="ARBA" id="ARBA00022723"/>
    </source>
</evidence>
<dbReference type="CDD" id="cd00250">
    <property type="entry name" value="CAS_like"/>
    <property type="match status" value="1"/>
</dbReference>
<protein>
    <recommendedName>
        <fullName evidence="6">Trimethyllysine dioxygenase, mitochondrial</fullName>
        <ecNumber evidence="5">1.14.11.8</ecNumber>
    </recommendedName>
    <alternativeName>
        <fullName evidence="13">Epsilon-trimethyllysine 2-oxoglutarate dioxygenase</fullName>
    </alternativeName>
    <alternativeName>
        <fullName evidence="12">TML hydroxylase</fullName>
    </alternativeName>
    <alternativeName>
        <fullName evidence="14">TML-alpha-ketoglutarate dioxygenase</fullName>
    </alternativeName>
</protein>
<evidence type="ECO:0000256" key="10">
    <source>
        <dbReference type="ARBA" id="ARBA00023002"/>
    </source>
</evidence>
<dbReference type="InterPro" id="IPR038492">
    <property type="entry name" value="GBBH-like_N_sf"/>
</dbReference>
<comment type="catalytic activity">
    <reaction evidence="16">
        <text>N(6),N(6),N(6)-trimethyl-L-lysine + 2-oxoglutarate + O2 = (3S)-3-hydroxy-N(6),N(6),N(6)-trimethyl-L-lysine + succinate + CO2</text>
        <dbReference type="Rhea" id="RHEA:14181"/>
        <dbReference type="ChEBI" id="CHEBI:15379"/>
        <dbReference type="ChEBI" id="CHEBI:16526"/>
        <dbReference type="ChEBI" id="CHEBI:16810"/>
        <dbReference type="ChEBI" id="CHEBI:30031"/>
        <dbReference type="ChEBI" id="CHEBI:58100"/>
        <dbReference type="ChEBI" id="CHEBI:141499"/>
        <dbReference type="EC" id="1.14.11.8"/>
    </reaction>
</comment>
<comment type="cofactor">
    <cofactor evidence="2">
        <name>L-ascorbate</name>
        <dbReference type="ChEBI" id="CHEBI:38290"/>
    </cofactor>
</comment>
<keyword evidence="8" id="KW-0124">Carnitine biosynthesis</keyword>
<dbReference type="Pfam" id="PF06155">
    <property type="entry name" value="GBBH-like_N"/>
    <property type="match status" value="1"/>
</dbReference>
<gene>
    <name evidence="19" type="ORF">CUNI_LOCUS1941</name>
</gene>
<dbReference type="InterPro" id="IPR003819">
    <property type="entry name" value="TauD/TfdA-like"/>
</dbReference>
<dbReference type="EMBL" id="CAJHNH020000248">
    <property type="protein sequence ID" value="CAG5116383.1"/>
    <property type="molecule type" value="Genomic_DNA"/>
</dbReference>
<dbReference type="Gene3D" id="3.60.130.10">
    <property type="entry name" value="Clavaminate synthase-like"/>
    <property type="match status" value="1"/>
</dbReference>
<evidence type="ECO:0000259" key="17">
    <source>
        <dbReference type="Pfam" id="PF02668"/>
    </source>
</evidence>
<comment type="function">
    <text evidence="15">Converts trimethyllysine (TML) into hydroxytrimethyllysine (HTML).</text>
</comment>
<proteinExistence type="inferred from homology"/>
<evidence type="ECO:0000256" key="13">
    <source>
        <dbReference type="ARBA" id="ARBA00031778"/>
    </source>
</evidence>